<name>A0A133VFC1_9EURY</name>
<dbReference type="EMBL" id="LHYD01000032">
    <property type="protein sequence ID" value="KXB05148.1"/>
    <property type="molecule type" value="Genomic_DNA"/>
</dbReference>
<keyword evidence="3" id="KW-0067">ATP-binding</keyword>
<evidence type="ECO:0000313" key="6">
    <source>
        <dbReference type="Proteomes" id="UP000070311"/>
    </source>
</evidence>
<accession>A0A133VFC1</accession>
<dbReference type="InterPro" id="IPR003593">
    <property type="entry name" value="AAA+_ATPase"/>
</dbReference>
<dbReference type="InterPro" id="IPR003439">
    <property type="entry name" value="ABC_transporter-like_ATP-bd"/>
</dbReference>
<dbReference type="CDD" id="cd03235">
    <property type="entry name" value="ABC_Metallic_Cations"/>
    <property type="match status" value="1"/>
</dbReference>
<organism evidence="5 6">
    <name type="scientific">candidate division MSBL1 archaeon SCGC-AAA382A13</name>
    <dbReference type="NCBI Taxonomy" id="1698279"/>
    <lineage>
        <taxon>Archaea</taxon>
        <taxon>Methanobacteriati</taxon>
        <taxon>Methanobacteriota</taxon>
        <taxon>candidate division MSBL1</taxon>
    </lineage>
</organism>
<keyword evidence="6" id="KW-1185">Reference proteome</keyword>
<feature type="domain" description="ABC transporter" evidence="4">
    <location>
        <begin position="4"/>
        <end position="243"/>
    </location>
</feature>
<dbReference type="PROSITE" id="PS50893">
    <property type="entry name" value="ABC_TRANSPORTER_2"/>
    <property type="match status" value="1"/>
</dbReference>
<dbReference type="InterPro" id="IPR050153">
    <property type="entry name" value="Metal_Ion_Import_ABC"/>
</dbReference>
<protein>
    <recommendedName>
        <fullName evidence="4">ABC transporter domain-containing protein</fullName>
    </recommendedName>
</protein>
<evidence type="ECO:0000256" key="2">
    <source>
        <dbReference type="ARBA" id="ARBA00022741"/>
    </source>
</evidence>
<gene>
    <name evidence="5" type="ORF">AKJ50_01740</name>
</gene>
<dbReference type="FunFam" id="3.40.50.300:FF:000134">
    <property type="entry name" value="Iron-enterobactin ABC transporter ATP-binding protein"/>
    <property type="match status" value="1"/>
</dbReference>
<dbReference type="SMART" id="SM00382">
    <property type="entry name" value="AAA"/>
    <property type="match status" value="1"/>
</dbReference>
<evidence type="ECO:0000259" key="4">
    <source>
        <dbReference type="PROSITE" id="PS50893"/>
    </source>
</evidence>
<comment type="caution">
    <text evidence="5">The sequence shown here is derived from an EMBL/GenBank/DDBJ whole genome shotgun (WGS) entry which is preliminary data.</text>
</comment>
<dbReference type="SUPFAM" id="SSF52540">
    <property type="entry name" value="P-loop containing nucleoside triphosphate hydrolases"/>
    <property type="match status" value="1"/>
</dbReference>
<keyword evidence="2" id="KW-0547">Nucleotide-binding</keyword>
<proteinExistence type="predicted"/>
<keyword evidence="1" id="KW-0813">Transport</keyword>
<sequence length="246" mass="27333">MSIIELKNVDTIYDGEEFPTIRNINLEINQGEFVCVMGPNGAGKTTLLETVNGLLDHTNGRVSVLGENIKNDGTEIRKRVGYLLQNFSFSPDEPFLVEDVVMMGRVGRIGILNSPDEKDWDTVYECMDLVGVSEFAKKPIGKLSGGEQQKVMLARVMAQEPEILLLDEPFTNLDFKAKEELQKLIINIYEKRNLTTLMVTHDVGSVPKVSSRIVLMDGGQIVLEGNPQEVIESKTWKSVYGLTLGG</sequence>
<dbReference type="InterPro" id="IPR027417">
    <property type="entry name" value="P-loop_NTPase"/>
</dbReference>
<dbReference type="Gene3D" id="3.40.50.300">
    <property type="entry name" value="P-loop containing nucleotide triphosphate hydrolases"/>
    <property type="match status" value="1"/>
</dbReference>
<dbReference type="AlphaFoldDB" id="A0A133VFC1"/>
<evidence type="ECO:0000256" key="1">
    <source>
        <dbReference type="ARBA" id="ARBA00022448"/>
    </source>
</evidence>
<dbReference type="GO" id="GO:0016887">
    <property type="term" value="F:ATP hydrolysis activity"/>
    <property type="evidence" value="ECO:0007669"/>
    <property type="project" value="InterPro"/>
</dbReference>
<evidence type="ECO:0000256" key="3">
    <source>
        <dbReference type="ARBA" id="ARBA00022840"/>
    </source>
</evidence>
<dbReference type="PROSITE" id="PS00211">
    <property type="entry name" value="ABC_TRANSPORTER_1"/>
    <property type="match status" value="1"/>
</dbReference>
<reference evidence="5 6" key="1">
    <citation type="journal article" date="2016" name="Sci. Rep.">
        <title>Metabolic traits of an uncultured archaeal lineage -MSBL1- from brine pools of the Red Sea.</title>
        <authorList>
            <person name="Mwirichia R."/>
            <person name="Alam I."/>
            <person name="Rashid M."/>
            <person name="Vinu M."/>
            <person name="Ba-Alawi W."/>
            <person name="Anthony Kamau A."/>
            <person name="Kamanda Ngugi D."/>
            <person name="Goker M."/>
            <person name="Klenk H.P."/>
            <person name="Bajic V."/>
            <person name="Stingl U."/>
        </authorList>
    </citation>
    <scope>NUCLEOTIDE SEQUENCE [LARGE SCALE GENOMIC DNA]</scope>
    <source>
        <strain evidence="5">SCGC-AAA382A13</strain>
    </source>
</reference>
<dbReference type="InterPro" id="IPR017871">
    <property type="entry name" value="ABC_transporter-like_CS"/>
</dbReference>
<evidence type="ECO:0000313" key="5">
    <source>
        <dbReference type="EMBL" id="KXB05148.1"/>
    </source>
</evidence>
<dbReference type="PANTHER" id="PTHR42734">
    <property type="entry name" value="METAL TRANSPORT SYSTEM ATP-BINDING PROTEIN TM_0124-RELATED"/>
    <property type="match status" value="1"/>
</dbReference>
<dbReference type="GO" id="GO:0005524">
    <property type="term" value="F:ATP binding"/>
    <property type="evidence" value="ECO:0007669"/>
    <property type="project" value="UniProtKB-KW"/>
</dbReference>
<dbReference type="Proteomes" id="UP000070311">
    <property type="component" value="Unassembled WGS sequence"/>
</dbReference>
<dbReference type="Pfam" id="PF00005">
    <property type="entry name" value="ABC_tran"/>
    <property type="match status" value="1"/>
</dbReference>